<dbReference type="AlphaFoldDB" id="A0A158EJ63"/>
<dbReference type="Proteomes" id="UP000071859">
    <property type="component" value="Unassembled WGS sequence"/>
</dbReference>
<gene>
    <name evidence="2" type="ORF">AWB78_08306</name>
</gene>
<accession>A0A158EJ63</accession>
<name>A0A158EJ63_9BURK</name>
<evidence type="ECO:0000313" key="2">
    <source>
        <dbReference type="EMBL" id="SAL06895.1"/>
    </source>
</evidence>
<evidence type="ECO:0000256" key="1">
    <source>
        <dbReference type="SAM" id="MobiDB-lite"/>
    </source>
</evidence>
<dbReference type="RefSeq" id="WP_157697829.1">
    <property type="nucleotide sequence ID" value="NZ_FCOX02000144.1"/>
</dbReference>
<organism evidence="2 3">
    <name type="scientific">Caballeronia calidae</name>
    <dbReference type="NCBI Taxonomy" id="1777139"/>
    <lineage>
        <taxon>Bacteria</taxon>
        <taxon>Pseudomonadati</taxon>
        <taxon>Pseudomonadota</taxon>
        <taxon>Betaproteobacteria</taxon>
        <taxon>Burkholderiales</taxon>
        <taxon>Burkholderiaceae</taxon>
        <taxon>Caballeronia</taxon>
    </lineage>
</organism>
<sequence length="144" mass="15705">MAQIEHINMPDNITAVSSGKTGLSPADIPPSANESVSRLHKNDRNIARSFDGLKSRPQLGGRNPKDLNPKDLNPRKAEFSAPIQGPVAPKVLPGQNERVAMERLKNQEVMNALQGAKNSFELSIVEGRITLLKKLGELMAMSTR</sequence>
<evidence type="ECO:0000313" key="3">
    <source>
        <dbReference type="Proteomes" id="UP000071859"/>
    </source>
</evidence>
<proteinExistence type="predicted"/>
<comment type="caution">
    <text evidence="2">The sequence shown here is derived from an EMBL/GenBank/DDBJ whole genome shotgun (WGS) entry which is preliminary data.</text>
</comment>
<reference evidence="2" key="1">
    <citation type="submission" date="2016-01" db="EMBL/GenBank/DDBJ databases">
        <authorList>
            <person name="Peeters C."/>
        </authorList>
    </citation>
    <scope>NUCLEOTIDE SEQUENCE</scope>
    <source>
        <strain evidence="2">LMG 29321</strain>
    </source>
</reference>
<protein>
    <submittedName>
        <fullName evidence="2">Uncharacterized protein</fullName>
    </submittedName>
</protein>
<dbReference type="EMBL" id="FCOX02000144">
    <property type="protein sequence ID" value="SAL06895.1"/>
    <property type="molecule type" value="Genomic_DNA"/>
</dbReference>
<keyword evidence="3" id="KW-1185">Reference proteome</keyword>
<feature type="compositionally biased region" description="Basic and acidic residues" evidence="1">
    <location>
        <begin position="40"/>
        <end position="54"/>
    </location>
</feature>
<feature type="region of interest" description="Disordered" evidence="1">
    <location>
        <begin position="1"/>
        <end position="92"/>
    </location>
</feature>
<feature type="compositionally biased region" description="Basic and acidic residues" evidence="1">
    <location>
        <begin position="63"/>
        <end position="78"/>
    </location>
</feature>